<reference evidence="2 3" key="1">
    <citation type="submission" date="2017-05" db="EMBL/GenBank/DDBJ databases">
        <title>The Genome Sequence of Tsuchiyaea wingfieldii DSM 27421.</title>
        <authorList>
            <person name="Cuomo C."/>
            <person name="Passer A."/>
            <person name="Billmyre B."/>
            <person name="Heitman J."/>
        </authorList>
    </citation>
    <scope>NUCLEOTIDE SEQUENCE [LARGE SCALE GENOMIC DNA]</scope>
    <source>
        <strain evidence="2 3">DSM 27421</strain>
    </source>
</reference>
<organism evidence="2 3">
    <name type="scientific">Cryptococcus floricola</name>
    <dbReference type="NCBI Taxonomy" id="2591691"/>
    <lineage>
        <taxon>Eukaryota</taxon>
        <taxon>Fungi</taxon>
        <taxon>Dikarya</taxon>
        <taxon>Basidiomycota</taxon>
        <taxon>Agaricomycotina</taxon>
        <taxon>Tremellomycetes</taxon>
        <taxon>Tremellales</taxon>
        <taxon>Cryptococcaceae</taxon>
        <taxon>Cryptococcus</taxon>
    </lineage>
</organism>
<gene>
    <name evidence="2" type="ORF">B9479_004045</name>
</gene>
<evidence type="ECO:0000256" key="1">
    <source>
        <dbReference type="SAM" id="MobiDB-lite"/>
    </source>
</evidence>
<dbReference type="AlphaFoldDB" id="A0A5D3AWT1"/>
<feature type="compositionally biased region" description="Polar residues" evidence="1">
    <location>
        <begin position="8"/>
        <end position="17"/>
    </location>
</feature>
<name>A0A5D3AWT1_9TREE</name>
<evidence type="ECO:0000313" key="2">
    <source>
        <dbReference type="EMBL" id="TYJ55322.1"/>
    </source>
</evidence>
<comment type="caution">
    <text evidence="2">The sequence shown here is derived from an EMBL/GenBank/DDBJ whole genome shotgun (WGS) entry which is preliminary data.</text>
</comment>
<accession>A0A5D3AWT1</accession>
<keyword evidence="3" id="KW-1185">Reference proteome</keyword>
<dbReference type="Proteomes" id="UP000322245">
    <property type="component" value="Unassembled WGS sequence"/>
</dbReference>
<proteinExistence type="predicted"/>
<feature type="region of interest" description="Disordered" evidence="1">
    <location>
        <begin position="1"/>
        <end position="55"/>
    </location>
</feature>
<dbReference type="EMBL" id="NIDF01000042">
    <property type="protein sequence ID" value="TYJ55322.1"/>
    <property type="molecule type" value="Genomic_DNA"/>
</dbReference>
<evidence type="ECO:0000313" key="3">
    <source>
        <dbReference type="Proteomes" id="UP000322245"/>
    </source>
</evidence>
<sequence length="369" mass="41856">MLVPNLRPVTQSTQPTVTCRAAETDQTTTTTDSSLPAAEQQEKKNAERTTGPPKKTLAEVQHIILDEHLFDEAPGLYMALSRYHFERALKRKHQFQFEASTRFFDTEHLHSPSHNQSIRASLKETKKMLVLDIAQLREFAKMAESLISGDNGRAQVLLPKAQCLEVRLSALNESCSLADGRGTSPIQFDLGGMYFGALAGDSFKHLILRYDEGTSEANDIEIEIADFNDMMGGKLESVTLVQHVLPNPFPARWVYKPYKRASTEDFTTFLVTEPPPRSRYNRVYVQTLRVVAFDTLSHESAQPRQKVLDKAKRSIKSWFFERSPHAFEFQCVHVDQVEQAMIAHFPGLLGYVESGKLRFVELDKEYAMV</sequence>
<protein>
    <submittedName>
        <fullName evidence="2">Uncharacterized protein</fullName>
    </submittedName>
</protein>